<dbReference type="GO" id="GO:0030976">
    <property type="term" value="F:thiamine pyrophosphate binding"/>
    <property type="evidence" value="ECO:0007669"/>
    <property type="project" value="UniProtKB-UniRule"/>
</dbReference>
<dbReference type="InterPro" id="IPR012001">
    <property type="entry name" value="Thiamin_PyroP_enz_TPP-bd_dom"/>
</dbReference>
<evidence type="ECO:0000256" key="5">
    <source>
        <dbReference type="ARBA" id="ARBA00023211"/>
    </source>
</evidence>
<keyword evidence="5 6" id="KW-0464">Manganese</keyword>
<dbReference type="RefSeq" id="WP_143911241.1">
    <property type="nucleotide sequence ID" value="NZ_VLNT01000001.1"/>
</dbReference>
<dbReference type="Pfam" id="PF02775">
    <property type="entry name" value="TPP_enzyme_C"/>
    <property type="match status" value="1"/>
</dbReference>
<evidence type="ECO:0000256" key="1">
    <source>
        <dbReference type="ARBA" id="ARBA00022679"/>
    </source>
</evidence>
<dbReference type="Gene3D" id="3.40.50.970">
    <property type="match status" value="2"/>
</dbReference>
<evidence type="ECO:0000256" key="6">
    <source>
        <dbReference type="HAMAP-Rule" id="MF_01659"/>
    </source>
</evidence>
<evidence type="ECO:0000259" key="7">
    <source>
        <dbReference type="Pfam" id="PF02775"/>
    </source>
</evidence>
<dbReference type="HAMAP" id="MF_01659">
    <property type="entry name" value="MenD"/>
    <property type="match status" value="1"/>
</dbReference>
<dbReference type="GO" id="GO:0009234">
    <property type="term" value="P:menaquinone biosynthetic process"/>
    <property type="evidence" value="ECO:0007669"/>
    <property type="project" value="UniProtKB-UniRule"/>
</dbReference>
<dbReference type="AlphaFoldDB" id="A0A554SPK5"/>
<gene>
    <name evidence="6" type="primary">menD</name>
    <name evidence="9" type="ORF">FNM00_01485</name>
</gene>
<reference evidence="9 10" key="1">
    <citation type="submission" date="2019-07" db="EMBL/GenBank/DDBJ databases">
        <authorList>
            <person name="Zhao L.H."/>
        </authorList>
    </citation>
    <scope>NUCLEOTIDE SEQUENCE [LARGE SCALE GENOMIC DNA]</scope>
    <source>
        <strain evidence="9 10">Co35</strain>
    </source>
</reference>
<dbReference type="UniPathway" id="UPA00079"/>
<dbReference type="Pfam" id="PF02776">
    <property type="entry name" value="TPP_enzyme_N"/>
    <property type="match status" value="1"/>
</dbReference>
<comment type="cofactor">
    <cofactor evidence="6">
        <name>Mg(2+)</name>
        <dbReference type="ChEBI" id="CHEBI:18420"/>
    </cofactor>
    <cofactor evidence="6">
        <name>Mn(2+)</name>
        <dbReference type="ChEBI" id="CHEBI:29035"/>
    </cofactor>
</comment>
<comment type="pathway">
    <text evidence="6">Quinol/quinone metabolism; 1,4-dihydroxy-2-naphthoate biosynthesis; 1,4-dihydroxy-2-naphthoate from chorismate: step 2/7.</text>
</comment>
<sequence>MTSPRAVDIARDLVDELLARGTTEAVLAPGSRSGPLALALHAADEQGLLRLHVRVDEREAGFLALGLAKATGLPVPVVTTSGTAVANLHPALLEALHACAPVLAVTADRPGRLRGTGANQTTDQRRIFPHIRFVEGVAELAAGWGEDGPCHLNLELDQPLIEPMQWRFTPFRRSVETPVPAVTVVDPGPRTVVLAGDGAGDGAALLAESGGWPLLADPSSGARRGESAIATYRLLLDHFAPRIERVVSFGHATLSRSVTALLSRSDVDIVHVGDQSTFPVPAGERVIFAESVETIGRPADDWLDAWQEADRRVRAGLPSAEVFKIAQAAWSAAADGLLFIGSSNPVRDLDLVGDPARPPRRVLANRGLAGIDGALSTAIGAALAWPDRKALGVVGDLTFLHGSNGLLIGPAEPRPDLTIVVVSDDGGSIFATLEQGSADYAVAFERVYATPTGARIAELCAGYGIAYERVSAAALPAALTEEARGIRVLEVPVSREDRRALAEACVRSAREALDRMTP</sequence>
<comment type="caution">
    <text evidence="9">The sequence shown here is derived from an EMBL/GenBank/DDBJ whole genome shotgun (WGS) entry which is preliminary data.</text>
</comment>
<evidence type="ECO:0000313" key="9">
    <source>
        <dbReference type="EMBL" id="TSD68293.1"/>
    </source>
</evidence>
<keyword evidence="2 6" id="KW-0479">Metal-binding</keyword>
<keyword evidence="6" id="KW-0474">Menaquinone biosynthesis</keyword>
<keyword evidence="10" id="KW-1185">Reference proteome</keyword>
<name>A0A554SPK5_9ACTN</name>
<dbReference type="OrthoDB" id="9791859at2"/>
<comment type="similarity">
    <text evidence="6">Belongs to the TPP enzyme family. MenD subfamily.</text>
</comment>
<dbReference type="GO" id="GO:0030145">
    <property type="term" value="F:manganese ion binding"/>
    <property type="evidence" value="ECO:0007669"/>
    <property type="project" value="UniProtKB-UniRule"/>
</dbReference>
<dbReference type="CDD" id="cd07037">
    <property type="entry name" value="TPP_PYR_MenD"/>
    <property type="match status" value="1"/>
</dbReference>
<organism evidence="9 10">
    <name type="scientific">Aeromicrobium piscarium</name>
    <dbReference type="NCBI Taxonomy" id="2590901"/>
    <lineage>
        <taxon>Bacteria</taxon>
        <taxon>Bacillati</taxon>
        <taxon>Actinomycetota</taxon>
        <taxon>Actinomycetes</taxon>
        <taxon>Propionibacteriales</taxon>
        <taxon>Nocardioidaceae</taxon>
        <taxon>Aeromicrobium</taxon>
    </lineage>
</organism>
<dbReference type="InterPro" id="IPR011766">
    <property type="entry name" value="TPP_enzyme_TPP-bd"/>
</dbReference>
<evidence type="ECO:0000313" key="10">
    <source>
        <dbReference type="Proteomes" id="UP000316988"/>
    </source>
</evidence>
<accession>A0A554SPK5</accession>
<evidence type="ECO:0000259" key="8">
    <source>
        <dbReference type="Pfam" id="PF02776"/>
    </source>
</evidence>
<evidence type="ECO:0000256" key="4">
    <source>
        <dbReference type="ARBA" id="ARBA00023052"/>
    </source>
</evidence>
<keyword evidence="3 6" id="KW-0460">Magnesium</keyword>
<comment type="function">
    <text evidence="6">Catalyzes the thiamine diphosphate-dependent decarboxylation of 2-oxoglutarate and the subsequent addition of the resulting succinic semialdehyde-thiamine pyrophosphate anion to isochorismate to yield 2-succinyl-5-enolpyruvyl-6-hydroxy-3-cyclohexene-1-carboxylate (SEPHCHC).</text>
</comment>
<keyword evidence="4 6" id="KW-0786">Thiamine pyrophosphate</keyword>
<dbReference type="GO" id="GO:0000287">
    <property type="term" value="F:magnesium ion binding"/>
    <property type="evidence" value="ECO:0007669"/>
    <property type="project" value="UniProtKB-UniRule"/>
</dbReference>
<feature type="domain" description="Thiamine pyrophosphate enzyme TPP-binding" evidence="7">
    <location>
        <begin position="356"/>
        <end position="480"/>
    </location>
</feature>
<comment type="cofactor">
    <cofactor evidence="6">
        <name>thiamine diphosphate</name>
        <dbReference type="ChEBI" id="CHEBI:58937"/>
    </cofactor>
    <text evidence="6">Binds 1 thiamine pyrophosphate per subunit.</text>
</comment>
<feature type="domain" description="Thiamine pyrophosphate enzyme N-terminal TPP-binding" evidence="8">
    <location>
        <begin position="9"/>
        <end position="124"/>
    </location>
</feature>
<protein>
    <recommendedName>
        <fullName evidence="6">2-succinyl-5-enolpyruvyl-6-hydroxy-3-cyclohexene-1-carboxylate synthase</fullName>
        <shortName evidence="6">SEPHCHC synthase</shortName>
        <ecNumber evidence="6">2.2.1.9</ecNumber>
    </recommendedName>
    <alternativeName>
        <fullName evidence="6">Menaquinone biosynthesis protein MenD</fullName>
    </alternativeName>
</protein>
<dbReference type="EMBL" id="VLNT01000001">
    <property type="protein sequence ID" value="TSD68293.1"/>
    <property type="molecule type" value="Genomic_DNA"/>
</dbReference>
<proteinExistence type="inferred from homology"/>
<dbReference type="PANTHER" id="PTHR42916">
    <property type="entry name" value="2-SUCCINYL-5-ENOLPYRUVYL-6-HYDROXY-3-CYCLOHEXENE-1-CARBOXYLATE SYNTHASE"/>
    <property type="match status" value="1"/>
</dbReference>
<dbReference type="SUPFAM" id="SSF52518">
    <property type="entry name" value="Thiamin diphosphate-binding fold (THDP-binding)"/>
    <property type="match status" value="2"/>
</dbReference>
<keyword evidence="1 6" id="KW-0808">Transferase</keyword>
<dbReference type="InterPro" id="IPR004433">
    <property type="entry name" value="MenaQ_synth_MenD"/>
</dbReference>
<dbReference type="PANTHER" id="PTHR42916:SF1">
    <property type="entry name" value="PROTEIN PHYLLO, CHLOROPLASTIC"/>
    <property type="match status" value="1"/>
</dbReference>
<dbReference type="GO" id="GO:0070204">
    <property type="term" value="F:2-succinyl-5-enolpyruvyl-6-hydroxy-3-cyclohexene-1-carboxylic-acid synthase activity"/>
    <property type="evidence" value="ECO:0007669"/>
    <property type="project" value="UniProtKB-UniRule"/>
</dbReference>
<comment type="subunit">
    <text evidence="6">Homodimer.</text>
</comment>
<comment type="pathway">
    <text evidence="6">Quinol/quinone metabolism; menaquinone biosynthesis.</text>
</comment>
<evidence type="ECO:0000256" key="2">
    <source>
        <dbReference type="ARBA" id="ARBA00022723"/>
    </source>
</evidence>
<dbReference type="UniPathway" id="UPA01057">
    <property type="reaction ID" value="UER00164"/>
</dbReference>
<dbReference type="Gene3D" id="3.40.50.1220">
    <property type="entry name" value="TPP-binding domain"/>
    <property type="match status" value="1"/>
</dbReference>
<dbReference type="CDD" id="cd02009">
    <property type="entry name" value="TPP_SHCHC_synthase"/>
    <property type="match status" value="1"/>
</dbReference>
<dbReference type="InterPro" id="IPR029061">
    <property type="entry name" value="THDP-binding"/>
</dbReference>
<dbReference type="Proteomes" id="UP000316988">
    <property type="component" value="Unassembled WGS sequence"/>
</dbReference>
<evidence type="ECO:0000256" key="3">
    <source>
        <dbReference type="ARBA" id="ARBA00022842"/>
    </source>
</evidence>
<dbReference type="EC" id="2.2.1.9" evidence="6"/>
<dbReference type="PIRSF" id="PIRSF004983">
    <property type="entry name" value="MenD"/>
    <property type="match status" value="1"/>
</dbReference>
<comment type="catalytic activity">
    <reaction evidence="6">
        <text>isochorismate + 2-oxoglutarate + H(+) = 5-enolpyruvoyl-6-hydroxy-2-succinyl-cyclohex-3-ene-1-carboxylate + CO2</text>
        <dbReference type="Rhea" id="RHEA:25593"/>
        <dbReference type="ChEBI" id="CHEBI:15378"/>
        <dbReference type="ChEBI" id="CHEBI:16526"/>
        <dbReference type="ChEBI" id="CHEBI:16810"/>
        <dbReference type="ChEBI" id="CHEBI:29780"/>
        <dbReference type="ChEBI" id="CHEBI:58818"/>
        <dbReference type="EC" id="2.2.1.9"/>
    </reaction>
</comment>